<evidence type="ECO:0000256" key="2">
    <source>
        <dbReference type="ARBA" id="ARBA00023128"/>
    </source>
</evidence>
<dbReference type="GO" id="GO:0008535">
    <property type="term" value="P:respiratory chain complex IV assembly"/>
    <property type="evidence" value="ECO:0007669"/>
    <property type="project" value="InterPro"/>
</dbReference>
<dbReference type="OrthoDB" id="16284at2759"/>
<evidence type="ECO:0000313" key="4">
    <source>
        <dbReference type="EMBL" id="KAB7503661.1"/>
    </source>
</evidence>
<evidence type="ECO:0000313" key="5">
    <source>
        <dbReference type="EMBL" id="KAB7505154.1"/>
    </source>
</evidence>
<organism evidence="5 6">
    <name type="scientific">Armadillidium nasatum</name>
    <dbReference type="NCBI Taxonomy" id="96803"/>
    <lineage>
        <taxon>Eukaryota</taxon>
        <taxon>Metazoa</taxon>
        <taxon>Ecdysozoa</taxon>
        <taxon>Arthropoda</taxon>
        <taxon>Crustacea</taxon>
        <taxon>Multicrustacea</taxon>
        <taxon>Malacostraca</taxon>
        <taxon>Eumalacostraca</taxon>
        <taxon>Peracarida</taxon>
        <taxon>Isopoda</taxon>
        <taxon>Oniscidea</taxon>
        <taxon>Crinocheta</taxon>
        <taxon>Armadillidiidae</taxon>
        <taxon>Armadillidium</taxon>
    </lineage>
</organism>
<dbReference type="GO" id="GO:0042775">
    <property type="term" value="P:mitochondrial ATP synthesis coupled electron transport"/>
    <property type="evidence" value="ECO:0007669"/>
    <property type="project" value="TreeGrafter"/>
</dbReference>
<dbReference type="EMBL" id="SEYY01004728">
    <property type="protein sequence ID" value="KAB7503661.1"/>
    <property type="molecule type" value="Genomic_DNA"/>
</dbReference>
<evidence type="ECO:0000313" key="6">
    <source>
        <dbReference type="Proteomes" id="UP000326759"/>
    </source>
</evidence>
<protein>
    <submittedName>
        <fullName evidence="5">Cytochrome c oxidase assembly factor 6-like protein</fullName>
    </submittedName>
</protein>
<comment type="subcellular location">
    <subcellularLocation>
        <location evidence="1">Mitochondrion</location>
    </subcellularLocation>
</comment>
<gene>
    <name evidence="5" type="primary">COA6_0</name>
    <name evidence="4" type="synonym">COA6_1</name>
    <name evidence="5" type="ORF">Anas_11045</name>
    <name evidence="4" type="ORF">Anas_12220</name>
</gene>
<proteinExistence type="predicted"/>
<dbReference type="InterPro" id="IPR042289">
    <property type="entry name" value="COA6"/>
</dbReference>
<keyword evidence="2" id="KW-0496">Mitochondrion</keyword>
<accession>A0A5N5TEQ6</accession>
<dbReference type="SUPFAM" id="SSF47694">
    <property type="entry name" value="Cytochrome c oxidase subunit h"/>
    <property type="match status" value="1"/>
</dbReference>
<comment type="caution">
    <text evidence="5">The sequence shown here is derived from an EMBL/GenBank/DDBJ whole genome shotgun (WGS) entry which is preliminary data.</text>
</comment>
<evidence type="ECO:0000256" key="1">
    <source>
        <dbReference type="ARBA" id="ARBA00004173"/>
    </source>
</evidence>
<dbReference type="PANTHER" id="PTHR46690">
    <property type="entry name" value="CYTOCHROME C OXIDASE ASSEMBLY FACTOR 6 HOMOLOG"/>
    <property type="match status" value="1"/>
</dbReference>
<keyword evidence="6" id="KW-1185">Reference proteome</keyword>
<dbReference type="Proteomes" id="UP000326759">
    <property type="component" value="Unassembled WGS sequence"/>
</dbReference>
<reference evidence="5 6" key="1">
    <citation type="journal article" date="2019" name="PLoS Biol.">
        <title>Sex chromosomes control vertical transmission of feminizing Wolbachia symbionts in an isopod.</title>
        <authorList>
            <person name="Becking T."/>
            <person name="Chebbi M.A."/>
            <person name="Giraud I."/>
            <person name="Moumen B."/>
            <person name="Laverre T."/>
            <person name="Caubet Y."/>
            <person name="Peccoud J."/>
            <person name="Gilbert C."/>
            <person name="Cordaux R."/>
        </authorList>
    </citation>
    <scope>NUCLEOTIDE SEQUENCE [LARGE SCALE GENOMIC DNA]</scope>
    <source>
        <strain evidence="5">ANa2</strain>
        <tissue evidence="5">Whole body excluding digestive tract and cuticle</tissue>
    </source>
</reference>
<dbReference type="Pfam" id="PF02297">
    <property type="entry name" value="COX6B"/>
    <property type="match status" value="1"/>
</dbReference>
<dbReference type="PANTHER" id="PTHR46690:SF1">
    <property type="entry name" value="CYTOCHROME C OXIDASE ASSEMBLY FACTOR 6 HOMOLOG"/>
    <property type="match status" value="1"/>
</dbReference>
<keyword evidence="3" id="KW-1015">Disulfide bond</keyword>
<sequence>MPREESEKKSSFPNKEARYICWNARDEYWKCIDSDENCESLRKIFEEKCPPIWVKHFDRRKQYLDFKEKMKDGFEPLSDEKLPKILTKD</sequence>
<dbReference type="InterPro" id="IPR036549">
    <property type="entry name" value="CX6/COA6-like_sf"/>
</dbReference>
<dbReference type="GO" id="GO:0005739">
    <property type="term" value="C:mitochondrion"/>
    <property type="evidence" value="ECO:0007669"/>
    <property type="project" value="UniProtKB-SubCell"/>
</dbReference>
<dbReference type="EMBL" id="SEYY01001692">
    <property type="protein sequence ID" value="KAB7505154.1"/>
    <property type="molecule type" value="Genomic_DNA"/>
</dbReference>
<dbReference type="AlphaFoldDB" id="A0A5N5TEQ6"/>
<dbReference type="Gene3D" id="1.10.10.140">
    <property type="entry name" value="Cytochrome c oxidase, subunit VIb"/>
    <property type="match status" value="1"/>
</dbReference>
<name>A0A5N5TEQ6_9CRUS</name>
<evidence type="ECO:0000256" key="3">
    <source>
        <dbReference type="ARBA" id="ARBA00023157"/>
    </source>
</evidence>
<dbReference type="InterPro" id="IPR048280">
    <property type="entry name" value="COX6B-like"/>
</dbReference>